<evidence type="ECO:0000256" key="7">
    <source>
        <dbReference type="SAM" id="SignalP"/>
    </source>
</evidence>
<dbReference type="PANTHER" id="PTHR12147:SF56">
    <property type="entry name" value="AMINOPEPTIDASE YDR415C-RELATED"/>
    <property type="match status" value="1"/>
</dbReference>
<keyword evidence="2" id="KW-0645">Protease</keyword>
<evidence type="ECO:0000313" key="9">
    <source>
        <dbReference type="EMBL" id="MBB3120189.1"/>
    </source>
</evidence>
<dbReference type="GO" id="GO:0004177">
    <property type="term" value="F:aminopeptidase activity"/>
    <property type="evidence" value="ECO:0007669"/>
    <property type="project" value="UniProtKB-KW"/>
</dbReference>
<dbReference type="GO" id="GO:0006508">
    <property type="term" value="P:proteolysis"/>
    <property type="evidence" value="ECO:0007669"/>
    <property type="project" value="UniProtKB-KW"/>
</dbReference>
<dbReference type="RefSeq" id="WP_183441954.1">
    <property type="nucleotide sequence ID" value="NZ_JACHXD010000009.1"/>
</dbReference>
<sequence>MRIRPTLLPLLGAVLAAPTLAAPTFGTASENSLLAHIQVLASDEFEGRAPGTPGEAKTIAYLEQQFRRLGLKPGNPDGSYVQAVPMRGQYATPRFSYQEEARQVQLRFPDDFVAYASGPDEQRAVRDSELVFVGYGVVAPEYDWDDYKGADLRGKTLLMLINDPALPDPRDPSRLDPAMFRGEAMTYYGRWNYKYESAAQQGAAAALIVHETKPAAYPYEVVRNGALAERFSLLDDGTADGPPVPGWIHLDKAKELVAAAGYDFAALKQAALSKDFHPISLKAQASFDVSSQSRKLNSHNVVGLIEGSDPVLKHDYIIYSAHWDHFGIDERLPGPRTRQIYHGALDNASGVGALLELAQAFQALPQRPKRSILFLATTAEESGLLGAKYYGNEPLYPLARTIANINIDGINAWGRTSQIENVTSGHSTLDELLARHAIAQGRSMTPDARPELGSFYRADQLEFARQGVPVLYTKSRSGYIGKPDNYAREVVDYYVTHDYHKVSDDVRDNWDFSGGLEDIELLFRVGHELAQGGTRPQWYPTSEFRTLRSTLSLRAKP</sequence>
<dbReference type="GO" id="GO:0008235">
    <property type="term" value="F:metalloexopeptidase activity"/>
    <property type="evidence" value="ECO:0007669"/>
    <property type="project" value="InterPro"/>
</dbReference>
<dbReference type="EMBL" id="JACHXD010000009">
    <property type="protein sequence ID" value="MBB3120189.1"/>
    <property type="molecule type" value="Genomic_DNA"/>
</dbReference>
<evidence type="ECO:0000313" key="10">
    <source>
        <dbReference type="Proteomes" id="UP000541535"/>
    </source>
</evidence>
<evidence type="ECO:0000256" key="6">
    <source>
        <dbReference type="ARBA" id="ARBA00022833"/>
    </source>
</evidence>
<dbReference type="SUPFAM" id="SSF52025">
    <property type="entry name" value="PA domain"/>
    <property type="match status" value="1"/>
</dbReference>
<dbReference type="GO" id="GO:0046872">
    <property type="term" value="F:metal ion binding"/>
    <property type="evidence" value="ECO:0007669"/>
    <property type="project" value="UniProtKB-KW"/>
</dbReference>
<dbReference type="Proteomes" id="UP000541535">
    <property type="component" value="Unassembled WGS sequence"/>
</dbReference>
<feature type="signal peptide" evidence="7">
    <location>
        <begin position="1"/>
        <end position="21"/>
    </location>
</feature>
<keyword evidence="3" id="KW-0479">Metal-binding</keyword>
<keyword evidence="9" id="KW-0121">Carboxypeptidase</keyword>
<feature type="chain" id="PRO_5031546372" evidence="7">
    <location>
        <begin position="22"/>
        <end position="557"/>
    </location>
</feature>
<dbReference type="InterPro" id="IPR045175">
    <property type="entry name" value="M28_fam"/>
</dbReference>
<accession>A0A7W5BBQ6</accession>
<evidence type="ECO:0000256" key="5">
    <source>
        <dbReference type="ARBA" id="ARBA00022801"/>
    </source>
</evidence>
<keyword evidence="5" id="KW-0378">Hydrolase</keyword>
<protein>
    <submittedName>
        <fullName evidence="9">Zn-dependent M28 family amino/carboxypeptidase</fullName>
    </submittedName>
</protein>
<dbReference type="SUPFAM" id="SSF53187">
    <property type="entry name" value="Zn-dependent exopeptidases"/>
    <property type="match status" value="1"/>
</dbReference>
<comment type="caution">
    <text evidence="9">The sequence shown here is derived from an EMBL/GenBank/DDBJ whole genome shotgun (WGS) entry which is preliminary data.</text>
</comment>
<dbReference type="InterPro" id="IPR046450">
    <property type="entry name" value="PA_dom_sf"/>
</dbReference>
<dbReference type="GO" id="GO:0004180">
    <property type="term" value="F:carboxypeptidase activity"/>
    <property type="evidence" value="ECO:0007669"/>
    <property type="project" value="UniProtKB-KW"/>
</dbReference>
<keyword evidence="1" id="KW-0031">Aminopeptidase</keyword>
<gene>
    <name evidence="9" type="ORF">FHS03_003253</name>
</gene>
<feature type="domain" description="Peptidase M28" evidence="8">
    <location>
        <begin position="300"/>
        <end position="508"/>
    </location>
</feature>
<reference evidence="9 10" key="1">
    <citation type="submission" date="2020-08" db="EMBL/GenBank/DDBJ databases">
        <title>Genomic Encyclopedia of Type Strains, Phase III (KMG-III): the genomes of soil and plant-associated and newly described type strains.</title>
        <authorList>
            <person name="Whitman W."/>
        </authorList>
    </citation>
    <scope>NUCLEOTIDE SEQUENCE [LARGE SCALE GENOMIC DNA]</scope>
    <source>
        <strain evidence="9 10">CECT 8897</strain>
    </source>
</reference>
<evidence type="ECO:0000256" key="1">
    <source>
        <dbReference type="ARBA" id="ARBA00022438"/>
    </source>
</evidence>
<dbReference type="InterPro" id="IPR007484">
    <property type="entry name" value="Peptidase_M28"/>
</dbReference>
<evidence type="ECO:0000256" key="4">
    <source>
        <dbReference type="ARBA" id="ARBA00022729"/>
    </source>
</evidence>
<evidence type="ECO:0000256" key="3">
    <source>
        <dbReference type="ARBA" id="ARBA00022723"/>
    </source>
</evidence>
<proteinExistence type="predicted"/>
<dbReference type="Gene3D" id="3.40.630.10">
    <property type="entry name" value="Zn peptidases"/>
    <property type="match status" value="2"/>
</dbReference>
<dbReference type="Pfam" id="PF04389">
    <property type="entry name" value="Peptidase_M28"/>
    <property type="match status" value="1"/>
</dbReference>
<keyword evidence="4 7" id="KW-0732">Signal</keyword>
<dbReference type="AlphaFoldDB" id="A0A7W5BBQ6"/>
<keyword evidence="6" id="KW-0862">Zinc</keyword>
<organism evidence="9 10">
    <name type="scientific">Pseudoduganella violacea</name>
    <dbReference type="NCBI Taxonomy" id="1715466"/>
    <lineage>
        <taxon>Bacteria</taxon>
        <taxon>Pseudomonadati</taxon>
        <taxon>Pseudomonadota</taxon>
        <taxon>Betaproteobacteria</taxon>
        <taxon>Burkholderiales</taxon>
        <taxon>Oxalobacteraceae</taxon>
        <taxon>Telluria group</taxon>
        <taxon>Pseudoduganella</taxon>
    </lineage>
</organism>
<evidence type="ECO:0000259" key="8">
    <source>
        <dbReference type="Pfam" id="PF04389"/>
    </source>
</evidence>
<name>A0A7W5BBQ6_9BURK</name>
<evidence type="ECO:0000256" key="2">
    <source>
        <dbReference type="ARBA" id="ARBA00022670"/>
    </source>
</evidence>
<keyword evidence="10" id="KW-1185">Reference proteome</keyword>
<dbReference type="PANTHER" id="PTHR12147">
    <property type="entry name" value="METALLOPEPTIDASE M28 FAMILY MEMBER"/>
    <property type="match status" value="1"/>
</dbReference>